<organism evidence="2">
    <name type="scientific">uncultured Thermomicrobiales bacterium</name>
    <dbReference type="NCBI Taxonomy" id="1645740"/>
    <lineage>
        <taxon>Bacteria</taxon>
        <taxon>Pseudomonadati</taxon>
        <taxon>Thermomicrobiota</taxon>
        <taxon>Thermomicrobia</taxon>
        <taxon>Thermomicrobiales</taxon>
        <taxon>environmental samples</taxon>
    </lineage>
</organism>
<dbReference type="EMBL" id="CADCWK010000136">
    <property type="protein sequence ID" value="CAA9557037.1"/>
    <property type="molecule type" value="Genomic_DNA"/>
</dbReference>
<feature type="compositionally biased region" description="Basic and acidic residues" evidence="1">
    <location>
        <begin position="26"/>
        <end position="35"/>
    </location>
</feature>
<dbReference type="AlphaFoldDB" id="A0A6J4UQM5"/>
<evidence type="ECO:0000313" key="2">
    <source>
        <dbReference type="EMBL" id="CAA9557037.1"/>
    </source>
</evidence>
<accession>A0A6J4UQM5</accession>
<feature type="region of interest" description="Disordered" evidence="1">
    <location>
        <begin position="21"/>
        <end position="48"/>
    </location>
</feature>
<name>A0A6J4UQM5_9BACT</name>
<proteinExistence type="predicted"/>
<reference evidence="2" key="1">
    <citation type="submission" date="2020-02" db="EMBL/GenBank/DDBJ databases">
        <authorList>
            <person name="Meier V. D."/>
        </authorList>
    </citation>
    <scope>NUCLEOTIDE SEQUENCE</scope>
    <source>
        <strain evidence="2">AVDCRST_MAG33</strain>
    </source>
</reference>
<protein>
    <submittedName>
        <fullName evidence="2">Uncharacterized protein</fullName>
    </submittedName>
</protein>
<gene>
    <name evidence="2" type="ORF">AVDCRST_MAG33-1367</name>
</gene>
<evidence type="ECO:0000256" key="1">
    <source>
        <dbReference type="SAM" id="MobiDB-lite"/>
    </source>
</evidence>
<sequence>MNAIMGRRCRSAGTVRQGWVGITKRSRPDPRDRLAADPPPRYDYAGHA</sequence>